<dbReference type="RefSeq" id="WP_221422008.1">
    <property type="nucleotide sequence ID" value="NZ_CP081297.1"/>
</dbReference>
<dbReference type="CDD" id="cd02440">
    <property type="entry name" value="AdoMet_MTases"/>
    <property type="match status" value="1"/>
</dbReference>
<keyword evidence="2" id="KW-1185">Reference proteome</keyword>
<evidence type="ECO:0000313" key="2">
    <source>
        <dbReference type="Proteomes" id="UP000824280"/>
    </source>
</evidence>
<organism evidence="1 2">
    <name type="scientific">Qipengyuania psychrotolerans</name>
    <dbReference type="NCBI Taxonomy" id="2867238"/>
    <lineage>
        <taxon>Bacteria</taxon>
        <taxon>Pseudomonadati</taxon>
        <taxon>Pseudomonadota</taxon>
        <taxon>Alphaproteobacteria</taxon>
        <taxon>Sphingomonadales</taxon>
        <taxon>Erythrobacteraceae</taxon>
        <taxon>Qipengyuania</taxon>
    </lineage>
</organism>
<dbReference type="InterPro" id="IPR029063">
    <property type="entry name" value="SAM-dependent_MTases_sf"/>
</dbReference>
<reference evidence="1 2" key="1">
    <citation type="submission" date="2021-08" db="EMBL/GenBank/DDBJ databases">
        <title>Comparative Genomics Analysis of the Genus Qipengyuania Reveals Extensive Genetic Diversity and Metabolic Versatility, Including the Description of Fifteen Novel Species.</title>
        <authorList>
            <person name="Liu Y."/>
        </authorList>
    </citation>
    <scope>NUCLEOTIDE SEQUENCE [LARGE SCALE GENOMIC DNA]</scope>
    <source>
        <strain evidence="1 2">1XM2-8</strain>
    </source>
</reference>
<sequence length="261" mass="28749">MVRVEGLIMPNTQPSPYDDSFYAAQVEESLVAARVYAKRLAEVLKPASILDVGCGRGAWLKAFGEAGAQKLVGLDGAWNDGAMIDSAIEFRPSDLEKLSRETWHGERFDLSMSLEVAEHLPPETSAGLVNLLCAAADVLIFGAAIPHQSGTQHVNLRPQSDWARDFAAQEYSAWDLFRPALWGSAEVPYWYQQNTFLYVRKHNALEAKLAARGVPRIDRLETMDMVHPDLLAAHAQMPAGPSARRLAKMVLPTGLVSRLVK</sequence>
<dbReference type="EMBL" id="CP081297">
    <property type="protein sequence ID" value="QZD86463.1"/>
    <property type="molecule type" value="Genomic_DNA"/>
</dbReference>
<accession>A0ABX8ZGR2</accession>
<dbReference type="GO" id="GO:0032259">
    <property type="term" value="P:methylation"/>
    <property type="evidence" value="ECO:0007669"/>
    <property type="project" value="UniProtKB-KW"/>
</dbReference>
<dbReference type="SUPFAM" id="SSF53335">
    <property type="entry name" value="S-adenosyl-L-methionine-dependent methyltransferases"/>
    <property type="match status" value="1"/>
</dbReference>
<dbReference type="Pfam" id="PF13489">
    <property type="entry name" value="Methyltransf_23"/>
    <property type="match status" value="1"/>
</dbReference>
<dbReference type="Proteomes" id="UP000824280">
    <property type="component" value="Chromosome"/>
</dbReference>
<name>A0ABX8ZGR2_9SPHN</name>
<dbReference type="Gene3D" id="3.40.50.150">
    <property type="entry name" value="Vaccinia Virus protein VP39"/>
    <property type="match status" value="1"/>
</dbReference>
<dbReference type="GO" id="GO:0008168">
    <property type="term" value="F:methyltransferase activity"/>
    <property type="evidence" value="ECO:0007669"/>
    <property type="project" value="UniProtKB-KW"/>
</dbReference>
<gene>
    <name evidence="1" type="ORF">K3166_09440</name>
</gene>
<keyword evidence="1" id="KW-0808">Transferase</keyword>
<protein>
    <submittedName>
        <fullName evidence="1">Class I SAM-dependent methyltransferase</fullName>
    </submittedName>
</protein>
<proteinExistence type="predicted"/>
<evidence type="ECO:0000313" key="1">
    <source>
        <dbReference type="EMBL" id="QZD86463.1"/>
    </source>
</evidence>
<keyword evidence="1" id="KW-0489">Methyltransferase</keyword>